<dbReference type="EMBL" id="JBHUME010000007">
    <property type="protein sequence ID" value="MFD2612459.1"/>
    <property type="molecule type" value="Genomic_DNA"/>
</dbReference>
<evidence type="ECO:0000256" key="1">
    <source>
        <dbReference type="ARBA" id="ARBA00023002"/>
    </source>
</evidence>
<dbReference type="SUPFAM" id="SSF51735">
    <property type="entry name" value="NAD(P)-binding Rossmann-fold domains"/>
    <property type="match status" value="1"/>
</dbReference>
<dbReference type="Gene3D" id="3.40.50.720">
    <property type="entry name" value="NAD(P)-binding Rossmann-like Domain"/>
    <property type="match status" value="1"/>
</dbReference>
<proteinExistence type="predicted"/>
<dbReference type="PANTHER" id="PTHR43401">
    <property type="entry name" value="L-THREONINE 3-DEHYDROGENASE"/>
    <property type="match status" value="1"/>
</dbReference>
<accession>A0ABW5PBK6</accession>
<dbReference type="Gene3D" id="3.90.180.10">
    <property type="entry name" value="Medium-chain alcohol dehydrogenases, catalytic domain"/>
    <property type="match status" value="1"/>
</dbReference>
<comment type="caution">
    <text evidence="4">The sequence shown here is derived from an EMBL/GenBank/DDBJ whole genome shotgun (WGS) entry which is preliminary data.</text>
</comment>
<dbReference type="InterPro" id="IPR013154">
    <property type="entry name" value="ADH-like_N"/>
</dbReference>
<evidence type="ECO:0000313" key="4">
    <source>
        <dbReference type="EMBL" id="MFD2612459.1"/>
    </source>
</evidence>
<dbReference type="Pfam" id="PF08240">
    <property type="entry name" value="ADH_N"/>
    <property type="match status" value="1"/>
</dbReference>
<dbReference type="InterPro" id="IPR036291">
    <property type="entry name" value="NAD(P)-bd_dom_sf"/>
</dbReference>
<sequence length="340" mass="36365">MMKSTYLGARFTGNKIIAMNEMPIPVPGPGQLLIKVKANALCGSERGQYMYGSAVTPGHEAAGIVADAGAGTAVKPGTPGVVYLMDFCGSCRSCKLGFTNQCLNKRGDMGFNRNGGYGQYMLVSENIFYTVDEGLDLTEATLLLDIMGTGGHALERGLLVHPDIQSVAIAGAGPIGLGVLVMAKLLLGEKVPVVISDTVPYRLELARKLGGIPIDALKETLKDGLEKIGLAGADLAADTSGKTIARKSCLEALDKRGVLVCVGHGEGLGIDVSKELIEPERSVLGSEYFRYGELNRNMRLLLQNREYITRIITHRFPLENIQEAFELFFAGSTGKVVIEQ</sequence>
<dbReference type="SUPFAM" id="SSF50129">
    <property type="entry name" value="GroES-like"/>
    <property type="match status" value="1"/>
</dbReference>
<gene>
    <name evidence="4" type="ORF">ACFSUF_08500</name>
</gene>
<keyword evidence="1" id="KW-0560">Oxidoreductase</keyword>
<evidence type="ECO:0000259" key="2">
    <source>
        <dbReference type="Pfam" id="PF00107"/>
    </source>
</evidence>
<name>A0ABW5PBK6_9BACL</name>
<dbReference type="InterPro" id="IPR011032">
    <property type="entry name" value="GroES-like_sf"/>
</dbReference>
<reference evidence="5" key="1">
    <citation type="journal article" date="2019" name="Int. J. Syst. Evol. Microbiol.">
        <title>The Global Catalogue of Microorganisms (GCM) 10K type strain sequencing project: providing services to taxonomists for standard genome sequencing and annotation.</title>
        <authorList>
            <consortium name="The Broad Institute Genomics Platform"/>
            <consortium name="The Broad Institute Genome Sequencing Center for Infectious Disease"/>
            <person name="Wu L."/>
            <person name="Ma J."/>
        </authorList>
    </citation>
    <scope>NUCLEOTIDE SEQUENCE [LARGE SCALE GENOMIC DNA]</scope>
    <source>
        <strain evidence="5">KCTC 3950</strain>
    </source>
</reference>
<dbReference type="InterPro" id="IPR050129">
    <property type="entry name" value="Zn_alcohol_dh"/>
</dbReference>
<protein>
    <submittedName>
        <fullName evidence="4">Alcohol dehydrogenase catalytic domain-containing protein</fullName>
    </submittedName>
</protein>
<feature type="domain" description="Alcohol dehydrogenase-like C-terminal" evidence="2">
    <location>
        <begin position="174"/>
        <end position="300"/>
    </location>
</feature>
<organism evidence="4 5">
    <name type="scientific">Paenibacillus gansuensis</name>
    <dbReference type="NCBI Taxonomy" id="306542"/>
    <lineage>
        <taxon>Bacteria</taxon>
        <taxon>Bacillati</taxon>
        <taxon>Bacillota</taxon>
        <taxon>Bacilli</taxon>
        <taxon>Bacillales</taxon>
        <taxon>Paenibacillaceae</taxon>
        <taxon>Paenibacillus</taxon>
    </lineage>
</organism>
<evidence type="ECO:0000259" key="3">
    <source>
        <dbReference type="Pfam" id="PF08240"/>
    </source>
</evidence>
<dbReference type="Pfam" id="PF00107">
    <property type="entry name" value="ADH_zinc_N"/>
    <property type="match status" value="1"/>
</dbReference>
<evidence type="ECO:0000313" key="5">
    <source>
        <dbReference type="Proteomes" id="UP001597541"/>
    </source>
</evidence>
<dbReference type="Proteomes" id="UP001597541">
    <property type="component" value="Unassembled WGS sequence"/>
</dbReference>
<dbReference type="RefSeq" id="WP_377602046.1">
    <property type="nucleotide sequence ID" value="NZ_JBHUME010000007.1"/>
</dbReference>
<feature type="domain" description="Alcohol dehydrogenase-like N-terminal" evidence="3">
    <location>
        <begin position="28"/>
        <end position="129"/>
    </location>
</feature>
<dbReference type="InterPro" id="IPR013149">
    <property type="entry name" value="ADH-like_C"/>
</dbReference>
<keyword evidence="5" id="KW-1185">Reference proteome</keyword>
<dbReference type="PANTHER" id="PTHR43401:SF2">
    <property type="entry name" value="L-THREONINE 3-DEHYDROGENASE"/>
    <property type="match status" value="1"/>
</dbReference>